<name>A0A329MNK4_9BACL</name>
<dbReference type="InterPro" id="IPR008929">
    <property type="entry name" value="Chondroitin_lyas"/>
</dbReference>
<accession>A0A329MNK4</accession>
<comment type="caution">
    <text evidence="3">The sequence shown here is derived from an EMBL/GenBank/DDBJ whole genome shotgun (WGS) entry which is preliminary data.</text>
</comment>
<dbReference type="SUPFAM" id="SSF48230">
    <property type="entry name" value="Chondroitin AC/alginate lyase"/>
    <property type="match status" value="1"/>
</dbReference>
<evidence type="ECO:0000313" key="4">
    <source>
        <dbReference type="Proteomes" id="UP000250369"/>
    </source>
</evidence>
<dbReference type="EMBL" id="QMFB01000005">
    <property type="protein sequence ID" value="RAV21150.1"/>
    <property type="molecule type" value="Genomic_DNA"/>
</dbReference>
<sequence>MLMDEQVCWGISVRAKESTAANRDLPTKSRFAESDRRRGMHPMTKHYYVDVNEQTTWTLPAFAIDGQEERIYGIRYEAKGAAGLTVYPDFYRTYTAEGSERQTVRVEDRMNTMRTELTEDWQTVYFEAFTKKDAVLLETGIRIAGRGRAEFRSLRIVEGGFGEHAPLYGPPDLTWINSLRGNVEWEHQVSEPLSPDADVLPEDVVPYLNIPVTGLIELVPERRPFPFESGLSGTYMYRWDVRQPDVLSDLEGNVFDYSAVYPVTGFDEIAAPSGRIVSYAYHKTPAGKKIYLDKLMTTARIYHLWDAADRLAAYFRATGDEQAGARAAAILHALAKAVPDWPIYGLPEWNIPDEQFMPSDGYEYWFAWIGFKYWYTVGTRTLIGRLVRTYGDLREPRIWEETSRITGKDARVDVVEAILHTARMTLKYDAYYRNDPWKFYHNTIGLQVEALAKAGLAVGCPDLIHYAADKARGAFRYTFMADGMFPESVSYLRDMALGLSDALKAIEGYSDPAGYRYQPDGSRFDRYAVREQIGNCAQAFGLLDRLRFPDGHLVTFHDTWAGSVYPSGEWSEPDDYVNPHRRNWTNALLLPEFGHAVHGLGQHPYTMEAHLHYSGKYNHGHSDMLNFTLWANGDELAADLGYTHLGGYAVTAAAHNLVLVNGEDQHATDAGHLLAWHAKQGRTQVSQACDNGQAYPVTDLYRRTVISVPVSGRMNVILDIFEVSGGQRHEWMANGCADYSQNLASSLAPYRTFDNLDEKGEVFIPGPAKKIHQSSIDPKLPYDQPGMQTNYYGAFRNVKACRNDLPWTAAMSAAFPAGETGAGLGQRAKSVESKPGLRLHWLAPQDGEVYLCEAPRNRYFHELQDIEEAMAAWPHHVMPKIIVRREGASLQSTFASLWEPIIEASELTSCCRLEEIDEQDGVGAAISAGEISATILYRKPESENMLAAGGVMSNGSFTVVKRRENGLELDLMEGSAISCCGLQAELDVWPSLRISEVAMDEGCPCLLATGESGHAAYPATIDKQPHAGTHIPVLQQGNGSRWLPLTGIKRVGGDLYKLYLDRDPGFVYDARRGQLKETFNPYRSLLGELTVRLPAWLHVQIDKSAGAVTAIRVACSGTVRLTLDKEAWPIAGPIELFVNGEPRNCEAKEIQHNRRVIVIPIG</sequence>
<comment type="subcellular location">
    <subcellularLocation>
        <location evidence="1">Cell envelope</location>
    </subcellularLocation>
</comment>
<dbReference type="GO" id="GO:0030313">
    <property type="term" value="C:cell envelope"/>
    <property type="evidence" value="ECO:0007669"/>
    <property type="project" value="UniProtKB-SubCell"/>
</dbReference>
<evidence type="ECO:0000256" key="1">
    <source>
        <dbReference type="ARBA" id="ARBA00004196"/>
    </source>
</evidence>
<reference evidence="3 4" key="1">
    <citation type="journal article" date="2009" name="Int. J. Syst. Evol. Microbiol.">
        <title>Paenibacillus contaminans sp. nov., isolated from a contaminated laboratory plate.</title>
        <authorList>
            <person name="Chou J.H."/>
            <person name="Lee J.H."/>
            <person name="Lin M.C."/>
            <person name="Chang P.S."/>
            <person name="Arun A.B."/>
            <person name="Young C.C."/>
            <person name="Chen W.M."/>
        </authorList>
    </citation>
    <scope>NUCLEOTIDE SEQUENCE [LARGE SCALE GENOMIC DNA]</scope>
    <source>
        <strain evidence="3 4">CKOBP-6</strain>
    </source>
</reference>
<proteinExistence type="predicted"/>
<keyword evidence="4" id="KW-1185">Reference proteome</keyword>
<dbReference type="Pfam" id="PF07940">
    <property type="entry name" value="Hepar_II_III_C"/>
    <property type="match status" value="1"/>
</dbReference>
<dbReference type="Gene3D" id="1.50.10.100">
    <property type="entry name" value="Chondroitin AC/alginate lyase"/>
    <property type="match status" value="1"/>
</dbReference>
<dbReference type="AlphaFoldDB" id="A0A329MNK4"/>
<protein>
    <recommendedName>
        <fullName evidence="2">Heparinase II/III-like C-terminal domain-containing protein</fullName>
    </recommendedName>
</protein>
<dbReference type="InterPro" id="IPR012480">
    <property type="entry name" value="Hepar_II_III_C"/>
</dbReference>
<gene>
    <name evidence="3" type="ORF">DQG23_10815</name>
</gene>
<evidence type="ECO:0000259" key="2">
    <source>
        <dbReference type="Pfam" id="PF07940"/>
    </source>
</evidence>
<feature type="domain" description="Heparinase II/III-like C-terminal" evidence="2">
    <location>
        <begin position="616"/>
        <end position="730"/>
    </location>
</feature>
<dbReference type="Proteomes" id="UP000250369">
    <property type="component" value="Unassembled WGS sequence"/>
</dbReference>
<evidence type="ECO:0000313" key="3">
    <source>
        <dbReference type="EMBL" id="RAV21150.1"/>
    </source>
</evidence>
<organism evidence="3 4">
    <name type="scientific">Paenibacillus contaminans</name>
    <dbReference type="NCBI Taxonomy" id="450362"/>
    <lineage>
        <taxon>Bacteria</taxon>
        <taxon>Bacillati</taxon>
        <taxon>Bacillota</taxon>
        <taxon>Bacilli</taxon>
        <taxon>Bacillales</taxon>
        <taxon>Paenibacillaceae</taxon>
        <taxon>Paenibacillus</taxon>
    </lineage>
</organism>
<dbReference type="GO" id="GO:0016829">
    <property type="term" value="F:lyase activity"/>
    <property type="evidence" value="ECO:0007669"/>
    <property type="project" value="InterPro"/>
</dbReference>
<dbReference type="Gene3D" id="2.70.98.70">
    <property type="match status" value="1"/>
</dbReference>